<dbReference type="AlphaFoldDB" id="A0A839IRA3"/>
<dbReference type="Proteomes" id="UP000565262">
    <property type="component" value="Unassembled WGS sequence"/>
</dbReference>
<keyword evidence="2" id="KW-1185">Reference proteome</keyword>
<name>A0A839IRA3_9GAMM</name>
<accession>A0A839IRA3</accession>
<organism evidence="1 2">
    <name type="scientific">Oceanospirillum sediminis</name>
    <dbReference type="NCBI Taxonomy" id="2760088"/>
    <lineage>
        <taxon>Bacteria</taxon>
        <taxon>Pseudomonadati</taxon>
        <taxon>Pseudomonadota</taxon>
        <taxon>Gammaproteobacteria</taxon>
        <taxon>Oceanospirillales</taxon>
        <taxon>Oceanospirillaceae</taxon>
        <taxon>Oceanospirillum</taxon>
    </lineage>
</organism>
<protein>
    <submittedName>
        <fullName evidence="1">Uncharacterized protein</fullName>
    </submittedName>
</protein>
<sequence length="52" mass="6066">MSYFALEVRDIHDGAFTHANQRMLAKPRYVLIKLKELDALERISERKAHSVP</sequence>
<reference evidence="1 2" key="1">
    <citation type="submission" date="2020-08" db="EMBL/GenBank/DDBJ databases">
        <title>Oceanospirillum sp. nov. isolated from marine sediment.</title>
        <authorList>
            <person name="Ji X."/>
        </authorList>
    </citation>
    <scope>NUCLEOTIDE SEQUENCE [LARGE SCALE GENOMIC DNA]</scope>
    <source>
        <strain evidence="1 2">D5</strain>
    </source>
</reference>
<evidence type="ECO:0000313" key="1">
    <source>
        <dbReference type="EMBL" id="MBB1488013.1"/>
    </source>
</evidence>
<comment type="caution">
    <text evidence="1">The sequence shown here is derived from an EMBL/GenBank/DDBJ whole genome shotgun (WGS) entry which is preliminary data.</text>
</comment>
<evidence type="ECO:0000313" key="2">
    <source>
        <dbReference type="Proteomes" id="UP000565262"/>
    </source>
</evidence>
<dbReference type="RefSeq" id="WP_182809790.1">
    <property type="nucleotide sequence ID" value="NZ_JACJFM010000022.1"/>
</dbReference>
<gene>
    <name evidence="1" type="ORF">H4O21_15510</name>
</gene>
<proteinExistence type="predicted"/>
<dbReference type="EMBL" id="JACJFM010000022">
    <property type="protein sequence ID" value="MBB1488013.1"/>
    <property type="molecule type" value="Genomic_DNA"/>
</dbReference>